<dbReference type="Proteomes" id="UP000187203">
    <property type="component" value="Unassembled WGS sequence"/>
</dbReference>
<sequence length="64" mass="6288">MTFTKLKITTTSTVLGVSPPPGIASVTGPPCATAETVAGVTFVAQISLESSLCCPLSGSGVSFA</sequence>
<protein>
    <submittedName>
        <fullName evidence="1">Uncharacterized protein</fullName>
    </submittedName>
</protein>
<name>A0A1R3GNQ9_9ROSI</name>
<proteinExistence type="predicted"/>
<evidence type="ECO:0000313" key="2">
    <source>
        <dbReference type="Proteomes" id="UP000187203"/>
    </source>
</evidence>
<comment type="caution">
    <text evidence="1">The sequence shown here is derived from an EMBL/GenBank/DDBJ whole genome shotgun (WGS) entry which is preliminary data.</text>
</comment>
<keyword evidence="2" id="KW-1185">Reference proteome</keyword>
<accession>A0A1R3GNQ9</accession>
<gene>
    <name evidence="1" type="ORF">COLO4_34117</name>
</gene>
<evidence type="ECO:0000313" key="1">
    <source>
        <dbReference type="EMBL" id="OMO59692.1"/>
    </source>
</evidence>
<organism evidence="1 2">
    <name type="scientific">Corchorus olitorius</name>
    <dbReference type="NCBI Taxonomy" id="93759"/>
    <lineage>
        <taxon>Eukaryota</taxon>
        <taxon>Viridiplantae</taxon>
        <taxon>Streptophyta</taxon>
        <taxon>Embryophyta</taxon>
        <taxon>Tracheophyta</taxon>
        <taxon>Spermatophyta</taxon>
        <taxon>Magnoliopsida</taxon>
        <taxon>eudicotyledons</taxon>
        <taxon>Gunneridae</taxon>
        <taxon>Pentapetalae</taxon>
        <taxon>rosids</taxon>
        <taxon>malvids</taxon>
        <taxon>Malvales</taxon>
        <taxon>Malvaceae</taxon>
        <taxon>Grewioideae</taxon>
        <taxon>Apeibeae</taxon>
        <taxon>Corchorus</taxon>
    </lineage>
</organism>
<dbReference type="EMBL" id="AWUE01022080">
    <property type="protein sequence ID" value="OMO59692.1"/>
    <property type="molecule type" value="Genomic_DNA"/>
</dbReference>
<dbReference type="AlphaFoldDB" id="A0A1R3GNQ9"/>
<reference evidence="2" key="1">
    <citation type="submission" date="2013-09" db="EMBL/GenBank/DDBJ databases">
        <title>Corchorus olitorius genome sequencing.</title>
        <authorList>
            <person name="Alam M."/>
            <person name="Haque M.S."/>
            <person name="Islam M.S."/>
            <person name="Emdad E.M."/>
            <person name="Islam M.M."/>
            <person name="Ahmed B."/>
            <person name="Halim A."/>
            <person name="Hossen Q.M.M."/>
            <person name="Hossain M.Z."/>
            <person name="Ahmed R."/>
            <person name="Khan M.M."/>
            <person name="Islam R."/>
            <person name="Rashid M.M."/>
            <person name="Khan S.A."/>
            <person name="Rahman M.S."/>
            <person name="Alam M."/>
            <person name="Yahiya A.S."/>
            <person name="Khan M.S."/>
            <person name="Azam M.S."/>
            <person name="Haque T."/>
            <person name="Lashkar M.Z.H."/>
            <person name="Akhand A.I."/>
            <person name="Morshed G."/>
            <person name="Roy S."/>
            <person name="Uddin K.S."/>
            <person name="Rabeya T."/>
            <person name="Hossain A.S."/>
            <person name="Chowdhury A."/>
            <person name="Snigdha A.R."/>
            <person name="Mortoza M.S."/>
            <person name="Matin S.A."/>
            <person name="Hoque S.M.E."/>
            <person name="Islam M.K."/>
            <person name="Roy D.K."/>
            <person name="Haider R."/>
            <person name="Moosa M.M."/>
            <person name="Elias S.M."/>
            <person name="Hasan A.M."/>
            <person name="Jahan S."/>
            <person name="Shafiuddin M."/>
            <person name="Mahmood N."/>
            <person name="Shommy N.S."/>
        </authorList>
    </citation>
    <scope>NUCLEOTIDE SEQUENCE [LARGE SCALE GENOMIC DNA]</scope>
    <source>
        <strain evidence="2">cv. O-4</strain>
    </source>
</reference>